<sequence>MHPDDGSRPTGMLRLSVELLDQIFRCFDHSFVDRGGIDLDLIHEQSAEDRRTIQHLRLVCSLFNDVASPILFTVLRISLDKQSLHHAQSVVQHPIFGTSVRGIQVYLEYRPASLASEMREYVEFQKRALGDYVNYRTGSDVRSGHVRSSDGRFIKVDGDQEKRDEEDKFAIWSPGDETKAFLNFRAFIAACDRFIKHQGNISGSGRLFAVNEGLVDQYVQLILRSFSEYSKRYDEQMELIVSQSFVSTVAQIVSRLERPITLQVDDGEQSDQKLPVRGRLAICLDDEALFRFLVAPHKWVDADKAGGPKLITPARVVPDLSVAINKAGGVVSRFELSCLPDLHHLDTEFSGSSDMGDRDAWGDLRESFRGLKVLRLKGMELKALRLKGTSFIQLLVQRRPPLARDKRYLEKYLQTILSGQFLEEVVLDFSLLTGLTYEHGAIIWCPLGSVLQTSRPQAIKITIRCMSLSQNELEDFFQSLGPKTESLCLQGINLVDGSWIRPLAILRERVAPRCVQGTFSLVLKDLTGSELGPMKRMTTGAPPLKMNEREDIGILEVVTRYVRGDGVTENPLQAEAELSD</sequence>
<proteinExistence type="predicted"/>
<keyword evidence="2" id="KW-1185">Reference proteome</keyword>
<name>A0ACA9U0Z6_BIOOC</name>
<comment type="caution">
    <text evidence="1">The sequence shown here is derived from an EMBL/GenBank/DDBJ whole genome shotgun (WGS) entry which is preliminary data.</text>
</comment>
<dbReference type="Proteomes" id="UP000836387">
    <property type="component" value="Unassembled WGS sequence"/>
</dbReference>
<reference evidence="1" key="1">
    <citation type="submission" date="2020-04" db="EMBL/GenBank/DDBJ databases">
        <authorList>
            <person name="Broberg M."/>
        </authorList>
    </citation>
    <scope>NUCLEOTIDE SEQUENCE</scope>
</reference>
<evidence type="ECO:0000313" key="1">
    <source>
        <dbReference type="EMBL" id="CAG9946940.1"/>
    </source>
</evidence>
<organism evidence="1 2">
    <name type="scientific">Clonostachys rosea f. rosea IK726</name>
    <dbReference type="NCBI Taxonomy" id="1349383"/>
    <lineage>
        <taxon>Eukaryota</taxon>
        <taxon>Fungi</taxon>
        <taxon>Dikarya</taxon>
        <taxon>Ascomycota</taxon>
        <taxon>Pezizomycotina</taxon>
        <taxon>Sordariomycetes</taxon>
        <taxon>Hypocreomycetidae</taxon>
        <taxon>Hypocreales</taxon>
        <taxon>Bionectriaceae</taxon>
        <taxon>Clonostachys</taxon>
    </lineage>
</organism>
<evidence type="ECO:0000313" key="2">
    <source>
        <dbReference type="Proteomes" id="UP000836387"/>
    </source>
</evidence>
<reference evidence="1" key="2">
    <citation type="submission" date="2021-10" db="EMBL/GenBank/DDBJ databases">
        <authorList>
            <person name="Piombo E."/>
        </authorList>
    </citation>
    <scope>NUCLEOTIDE SEQUENCE</scope>
</reference>
<dbReference type="EMBL" id="CADEHS020000010">
    <property type="protein sequence ID" value="CAG9946940.1"/>
    <property type="molecule type" value="Genomic_DNA"/>
</dbReference>
<gene>
    <name evidence="1" type="ORF">CRV2_00005827</name>
</gene>
<accession>A0ACA9U0Z6</accession>
<protein>
    <submittedName>
        <fullName evidence="1">Uncharacterized protein</fullName>
    </submittedName>
</protein>